<dbReference type="InterPro" id="IPR044822">
    <property type="entry name" value="Myb_DNA-bind_4"/>
</dbReference>
<accession>A0A9W4SJ48</accession>
<evidence type="ECO:0000256" key="1">
    <source>
        <dbReference type="SAM" id="MobiDB-lite"/>
    </source>
</evidence>
<feature type="region of interest" description="Disordered" evidence="1">
    <location>
        <begin position="240"/>
        <end position="260"/>
    </location>
</feature>
<dbReference type="AlphaFoldDB" id="A0A9W4SJ48"/>
<proteinExistence type="predicted"/>
<organism evidence="3 4">
    <name type="scientific">Funneliformis geosporum</name>
    <dbReference type="NCBI Taxonomy" id="1117311"/>
    <lineage>
        <taxon>Eukaryota</taxon>
        <taxon>Fungi</taxon>
        <taxon>Fungi incertae sedis</taxon>
        <taxon>Mucoromycota</taxon>
        <taxon>Glomeromycotina</taxon>
        <taxon>Glomeromycetes</taxon>
        <taxon>Glomerales</taxon>
        <taxon>Glomeraceae</taxon>
        <taxon>Funneliformis</taxon>
    </lineage>
</organism>
<comment type="caution">
    <text evidence="3">The sequence shown here is derived from an EMBL/GenBank/DDBJ whole genome shotgun (WGS) entry which is preliminary data.</text>
</comment>
<dbReference type="Pfam" id="PF13837">
    <property type="entry name" value="Myb_DNA-bind_4"/>
    <property type="match status" value="1"/>
</dbReference>
<gene>
    <name evidence="3" type="ORF">FWILDA_LOCUS5245</name>
</gene>
<dbReference type="OrthoDB" id="2320248at2759"/>
<name>A0A9W4SJ48_9GLOM</name>
<protein>
    <submittedName>
        <fullName evidence="3">3712_t:CDS:1</fullName>
    </submittedName>
</protein>
<evidence type="ECO:0000313" key="3">
    <source>
        <dbReference type="EMBL" id="CAI2171770.1"/>
    </source>
</evidence>
<dbReference type="Gene3D" id="1.10.10.60">
    <property type="entry name" value="Homeodomain-like"/>
    <property type="match status" value="1"/>
</dbReference>
<keyword evidence="4" id="KW-1185">Reference proteome</keyword>
<evidence type="ECO:0000313" key="4">
    <source>
        <dbReference type="Proteomes" id="UP001153678"/>
    </source>
</evidence>
<sequence>MQTNATYAYMASYEQNESRSPQTSINLSMPNSLDHTYDPVIMSGYFFIENAFFIFNELLLLLPLPIETVAKLLEDIVDGNQNVNLFYYVHPFTNNVTLFFQCEQHQQEIYNLETQPFSCFTFQNDYNHQVFDSRKDKCKWKKENVNALLSYLKKHKEEVRQLESRGVTAGKIKNNLWKNAFTALSEEGYIYTADQCAIKWKNIKQNHKSPKFQYKDEFKEIICEKRMSKRKLEHEFVNEEYGQKKSRKVKNRKGTKEHYK</sequence>
<reference evidence="3" key="1">
    <citation type="submission" date="2022-08" db="EMBL/GenBank/DDBJ databases">
        <authorList>
            <person name="Kallberg Y."/>
            <person name="Tangrot J."/>
            <person name="Rosling A."/>
        </authorList>
    </citation>
    <scope>NUCLEOTIDE SEQUENCE</scope>
    <source>
        <strain evidence="3">Wild A</strain>
    </source>
</reference>
<dbReference type="EMBL" id="CAMKVN010000857">
    <property type="protein sequence ID" value="CAI2171770.1"/>
    <property type="molecule type" value="Genomic_DNA"/>
</dbReference>
<feature type="compositionally biased region" description="Basic residues" evidence="1">
    <location>
        <begin position="244"/>
        <end position="253"/>
    </location>
</feature>
<feature type="domain" description="Myb/SANT-like DNA-binding" evidence="2">
    <location>
        <begin position="138"/>
        <end position="212"/>
    </location>
</feature>
<evidence type="ECO:0000259" key="2">
    <source>
        <dbReference type="Pfam" id="PF13837"/>
    </source>
</evidence>
<dbReference type="Proteomes" id="UP001153678">
    <property type="component" value="Unassembled WGS sequence"/>
</dbReference>